<protein>
    <submittedName>
        <fullName evidence="2">Uncharacterized protein</fullName>
    </submittedName>
</protein>
<reference evidence="2 3" key="1">
    <citation type="journal article" date="2019" name="Nat. Ecol. Evol.">
        <title>Megaphylogeny resolves global patterns of mushroom evolution.</title>
        <authorList>
            <person name="Varga T."/>
            <person name="Krizsan K."/>
            <person name="Foldi C."/>
            <person name="Dima B."/>
            <person name="Sanchez-Garcia M."/>
            <person name="Sanchez-Ramirez S."/>
            <person name="Szollosi G.J."/>
            <person name="Szarkandi J.G."/>
            <person name="Papp V."/>
            <person name="Albert L."/>
            <person name="Andreopoulos W."/>
            <person name="Angelini C."/>
            <person name="Antonin V."/>
            <person name="Barry K.W."/>
            <person name="Bougher N.L."/>
            <person name="Buchanan P."/>
            <person name="Buyck B."/>
            <person name="Bense V."/>
            <person name="Catcheside P."/>
            <person name="Chovatia M."/>
            <person name="Cooper J."/>
            <person name="Damon W."/>
            <person name="Desjardin D."/>
            <person name="Finy P."/>
            <person name="Geml J."/>
            <person name="Haridas S."/>
            <person name="Hughes K."/>
            <person name="Justo A."/>
            <person name="Karasinski D."/>
            <person name="Kautmanova I."/>
            <person name="Kiss B."/>
            <person name="Kocsube S."/>
            <person name="Kotiranta H."/>
            <person name="LaButti K.M."/>
            <person name="Lechner B.E."/>
            <person name="Liimatainen K."/>
            <person name="Lipzen A."/>
            <person name="Lukacs Z."/>
            <person name="Mihaltcheva S."/>
            <person name="Morgado L.N."/>
            <person name="Niskanen T."/>
            <person name="Noordeloos M.E."/>
            <person name="Ohm R.A."/>
            <person name="Ortiz-Santana B."/>
            <person name="Ovrebo C."/>
            <person name="Racz N."/>
            <person name="Riley R."/>
            <person name="Savchenko A."/>
            <person name="Shiryaev A."/>
            <person name="Soop K."/>
            <person name="Spirin V."/>
            <person name="Szebenyi C."/>
            <person name="Tomsovsky M."/>
            <person name="Tulloss R.E."/>
            <person name="Uehling J."/>
            <person name="Grigoriev I.V."/>
            <person name="Vagvolgyi C."/>
            <person name="Papp T."/>
            <person name="Martin F.M."/>
            <person name="Miettinen O."/>
            <person name="Hibbett D.S."/>
            <person name="Nagy L.G."/>
        </authorList>
    </citation>
    <scope>NUCLEOTIDE SEQUENCE [LARGE SCALE GENOMIC DNA]</scope>
    <source>
        <strain evidence="2 3">FP101781</strain>
    </source>
</reference>
<evidence type="ECO:0000313" key="2">
    <source>
        <dbReference type="EMBL" id="TEB21584.1"/>
    </source>
</evidence>
<feature type="region of interest" description="Disordered" evidence="1">
    <location>
        <begin position="228"/>
        <end position="259"/>
    </location>
</feature>
<gene>
    <name evidence="2" type="ORF">FA13DRAFT_1716755</name>
</gene>
<name>A0A4Y7SJ20_COPMI</name>
<feature type="compositionally biased region" description="Gly residues" evidence="1">
    <location>
        <begin position="249"/>
        <end position="259"/>
    </location>
</feature>
<evidence type="ECO:0000313" key="3">
    <source>
        <dbReference type="Proteomes" id="UP000298030"/>
    </source>
</evidence>
<evidence type="ECO:0000256" key="1">
    <source>
        <dbReference type="SAM" id="MobiDB-lite"/>
    </source>
</evidence>
<dbReference type="EMBL" id="QPFP01000107">
    <property type="protein sequence ID" value="TEB21584.1"/>
    <property type="molecule type" value="Genomic_DNA"/>
</dbReference>
<organism evidence="2 3">
    <name type="scientific">Coprinellus micaceus</name>
    <name type="common">Glistening ink-cap mushroom</name>
    <name type="synonym">Coprinus micaceus</name>
    <dbReference type="NCBI Taxonomy" id="71717"/>
    <lineage>
        <taxon>Eukaryota</taxon>
        <taxon>Fungi</taxon>
        <taxon>Dikarya</taxon>
        <taxon>Basidiomycota</taxon>
        <taxon>Agaricomycotina</taxon>
        <taxon>Agaricomycetes</taxon>
        <taxon>Agaricomycetidae</taxon>
        <taxon>Agaricales</taxon>
        <taxon>Agaricineae</taxon>
        <taxon>Psathyrellaceae</taxon>
        <taxon>Coprinellus</taxon>
    </lineage>
</organism>
<dbReference type="Proteomes" id="UP000298030">
    <property type="component" value="Unassembled WGS sequence"/>
</dbReference>
<accession>A0A4Y7SJ20</accession>
<keyword evidence="3" id="KW-1185">Reference proteome</keyword>
<feature type="compositionally biased region" description="Basic and acidic residues" evidence="1">
    <location>
        <begin position="239"/>
        <end position="248"/>
    </location>
</feature>
<dbReference type="AlphaFoldDB" id="A0A4Y7SJ20"/>
<sequence length="259" mass="28627">MPQLVGCAPQAKSHLPADALLHHHPPVLLILFKELRLCAQAIVIVSKQPPRNFARSWGEVWDYELECRFGASGSSCRGGESRALGMIRQKRRILRHAALVDGYPLNGLNPQQGIERLIGPSNAQVVGALQSLALEYVSIYRWKPTPFMAELFLDLLDLAGRRGEEARSRYSHWLDIFLEDLGTRGLPIPLSPLALGLLAKDGSRSLVGAQQQRRGGWQSLIYGSMPESVENGRKKKREKQFQERKRGEGGGGGKGFDGA</sequence>
<comment type="caution">
    <text evidence="2">The sequence shown here is derived from an EMBL/GenBank/DDBJ whole genome shotgun (WGS) entry which is preliminary data.</text>
</comment>
<proteinExistence type="predicted"/>